<evidence type="ECO:0000313" key="1">
    <source>
        <dbReference type="EMBL" id="BDR58448.1"/>
    </source>
</evidence>
<reference evidence="1 2" key="1">
    <citation type="journal article" date="2023" name="Microbiol. Spectr.">
        <title>Symbiosis of Carpenter Bees with Uncharacterized Lactic Acid Bacteria Showing NAD Auxotrophy.</title>
        <authorList>
            <person name="Kawasaki S."/>
            <person name="Ozawa K."/>
            <person name="Mori T."/>
            <person name="Yamamoto A."/>
            <person name="Ito M."/>
            <person name="Ohkuma M."/>
            <person name="Sakamoto M."/>
            <person name="Matsutani M."/>
        </authorList>
    </citation>
    <scope>NUCLEOTIDE SEQUENCE [LARGE SCALE GENOMIC DNA]</scope>
    <source>
        <strain evidence="1 2">XA3</strain>
    </source>
</reference>
<dbReference type="AlphaFoldDB" id="A0AAU9DSZ1"/>
<gene>
    <name evidence="1" type="ORF">XA3_08890</name>
</gene>
<protein>
    <submittedName>
        <fullName evidence="1">Uncharacterized protein</fullName>
    </submittedName>
</protein>
<name>A0AAU9DSZ1_9LACO</name>
<dbReference type="EMBL" id="AP026802">
    <property type="protein sequence ID" value="BDR58448.1"/>
    <property type="molecule type" value="Genomic_DNA"/>
</dbReference>
<dbReference type="KEGG" id="xap:XA3_08890"/>
<accession>A0AAU9DSZ1</accession>
<organism evidence="1 2">
    <name type="scientific">Xylocopilactobacillus apicola</name>
    <dbReference type="NCBI Taxonomy" id="2932184"/>
    <lineage>
        <taxon>Bacteria</taxon>
        <taxon>Bacillati</taxon>
        <taxon>Bacillota</taxon>
        <taxon>Bacilli</taxon>
        <taxon>Lactobacillales</taxon>
        <taxon>Lactobacillaceae</taxon>
        <taxon>Xylocopilactobacillus</taxon>
    </lineage>
</organism>
<keyword evidence="2" id="KW-1185">Reference proteome</keyword>
<sequence>MSDILGLKRMKGDNILDDQDIEIKGILSTEELFTQASKIYAQTDLYPESTKKVGLIVAITPQGRQTLDAFSSDNTIKAKNSVILERIVKKKEFDVITYKNTEKIYAVVSAERDEENWLNLL</sequence>
<proteinExistence type="predicted"/>
<evidence type="ECO:0000313" key="2">
    <source>
        <dbReference type="Proteomes" id="UP001321861"/>
    </source>
</evidence>
<dbReference type="Proteomes" id="UP001321861">
    <property type="component" value="Chromosome"/>
</dbReference>